<dbReference type="PANTHER" id="PTHR43918:SF4">
    <property type="entry name" value="CARBOXYLIC ESTER HYDROLASE"/>
    <property type="match status" value="1"/>
</dbReference>
<dbReference type="SUPFAM" id="SSF53474">
    <property type="entry name" value="alpha/beta-Hydrolases"/>
    <property type="match status" value="1"/>
</dbReference>
<evidence type="ECO:0000256" key="1">
    <source>
        <dbReference type="ARBA" id="ARBA00005964"/>
    </source>
</evidence>
<protein>
    <recommendedName>
        <fullName evidence="3">Carboxylic ester hydrolase</fullName>
        <ecNumber evidence="3">3.1.1.-</ecNumber>
    </recommendedName>
</protein>
<dbReference type="RefSeq" id="WP_023015083.1">
    <property type="nucleotide sequence ID" value="NZ_AXDY01000002.1"/>
</dbReference>
<proteinExistence type="inferred from homology"/>
<dbReference type="PANTHER" id="PTHR43918">
    <property type="entry name" value="ACETYLCHOLINESTERASE"/>
    <property type="match status" value="1"/>
</dbReference>
<evidence type="ECO:0000313" key="5">
    <source>
        <dbReference type="EMBL" id="ERS94442.1"/>
    </source>
</evidence>
<keyword evidence="2 3" id="KW-0378">Hydrolase</keyword>
<keyword evidence="6" id="KW-1185">Reference proteome</keyword>
<evidence type="ECO:0000256" key="2">
    <source>
        <dbReference type="ARBA" id="ARBA00022801"/>
    </source>
</evidence>
<dbReference type="PROSITE" id="PS00941">
    <property type="entry name" value="CARBOXYLESTERASE_B_2"/>
    <property type="match status" value="1"/>
</dbReference>
<evidence type="ECO:0000259" key="4">
    <source>
        <dbReference type="Pfam" id="PF00135"/>
    </source>
</evidence>
<accession>A0ABP2YX91</accession>
<organism evidence="5 6">
    <name type="scientific">Staphylococcus simulans UMC-CNS-990</name>
    <dbReference type="NCBI Taxonomy" id="1405498"/>
    <lineage>
        <taxon>Bacteria</taxon>
        <taxon>Bacillati</taxon>
        <taxon>Bacillota</taxon>
        <taxon>Bacilli</taxon>
        <taxon>Bacillales</taxon>
        <taxon>Staphylococcaceae</taxon>
        <taxon>Staphylococcus</taxon>
    </lineage>
</organism>
<dbReference type="Gene3D" id="3.40.50.1820">
    <property type="entry name" value="alpha/beta hydrolase"/>
    <property type="match status" value="1"/>
</dbReference>
<dbReference type="Proteomes" id="UP000017131">
    <property type="component" value="Unassembled WGS sequence"/>
</dbReference>
<gene>
    <name evidence="5" type="ORF">SSIM_03005</name>
</gene>
<comment type="caution">
    <text evidence="5">The sequence shown here is derived from an EMBL/GenBank/DDBJ whole genome shotgun (WGS) entry which is preliminary data.</text>
</comment>
<reference evidence="5 6" key="1">
    <citation type="journal article" date="2013" name="Genome Announc.">
        <title>Draft Genome Sequence of Staphylococcus simulans UMC-CNS-990, Isolated from a Case of Chronic Bovine Mastitis.</title>
        <authorList>
            <person name="Calcutt M.J."/>
            <person name="Foecking M.F."/>
            <person name="Hsieh H.Y."/>
            <person name="Perry J."/>
            <person name="Stewart G.C."/>
            <person name="Middleton J.R."/>
        </authorList>
    </citation>
    <scope>NUCLEOTIDE SEQUENCE [LARGE SCALE GENOMIC DNA]</scope>
    <source>
        <strain evidence="5 6">UMC-CNS-990</strain>
    </source>
</reference>
<comment type="similarity">
    <text evidence="1 3">Belongs to the type-B carboxylesterase/lipase family.</text>
</comment>
<dbReference type="InterPro" id="IPR019819">
    <property type="entry name" value="Carboxylesterase_B_CS"/>
</dbReference>
<feature type="domain" description="Carboxylesterase type B" evidence="4">
    <location>
        <begin position="6"/>
        <end position="443"/>
    </location>
</feature>
<evidence type="ECO:0000313" key="6">
    <source>
        <dbReference type="Proteomes" id="UP000017131"/>
    </source>
</evidence>
<dbReference type="PROSITE" id="PS00122">
    <property type="entry name" value="CARBOXYLESTERASE_B_1"/>
    <property type="match status" value="1"/>
</dbReference>
<dbReference type="EC" id="3.1.1.-" evidence="3"/>
<name>A0ABP2YX91_STASI</name>
<evidence type="ECO:0000256" key="3">
    <source>
        <dbReference type="RuleBase" id="RU361235"/>
    </source>
</evidence>
<dbReference type="EMBL" id="AXDY01000002">
    <property type="protein sequence ID" value="ERS94442.1"/>
    <property type="molecule type" value="Genomic_DNA"/>
</dbReference>
<sequence length="463" mass="52912">MTSITRHTKAGTIIGQIKQHCETYFGIPYAYPPINERRFKHAELKTTWSEPLHADQFKAIPPQPFNKLEAFFSTHPEDTQVPKIKHQSEDCLYLNIWKPIAASSNQKLPVMIWVYGGGYLNGHGSAELYNPQAFAEHAQVIVITFNYRLGALGYLNFNAIHEDYDMNCGLSDQFTALLWVNQFIEDFGGDSNNITLCGQSAGAMSIQALMHLKAAQPLFHKAVLMSGPLRFDEVQHSQNTAQHFLNTVTKLYDTTNLAALSTHQMMHALEEDLAQYGPSKGLELIYSPIFDESTMVDTTPDKWPVLVGFTEQEGDCYIRNESRKLAPERFLEIMKNNDVTVNTAAFDITTGKGQSEAITYYEFKQPSLRWLDHYQYKKKWLYCFNWSAPASQNFKTPYHILDVIFWFGHTDILHAHHLPITPHTHTLMQQMMDTLGKFVTEGHVDWPVYTTIEDAYISNKKNA</sequence>
<dbReference type="InterPro" id="IPR002018">
    <property type="entry name" value="CarbesteraseB"/>
</dbReference>
<dbReference type="InterPro" id="IPR050654">
    <property type="entry name" value="AChE-related_enzymes"/>
</dbReference>
<dbReference type="InterPro" id="IPR019826">
    <property type="entry name" value="Carboxylesterase_B_AS"/>
</dbReference>
<dbReference type="Pfam" id="PF00135">
    <property type="entry name" value="COesterase"/>
    <property type="match status" value="1"/>
</dbReference>
<dbReference type="InterPro" id="IPR029058">
    <property type="entry name" value="AB_hydrolase_fold"/>
</dbReference>